<evidence type="ECO:0000313" key="2">
    <source>
        <dbReference type="Proteomes" id="UP000442619"/>
    </source>
</evidence>
<evidence type="ECO:0000313" key="1">
    <source>
        <dbReference type="EMBL" id="MST88829.1"/>
    </source>
</evidence>
<dbReference type="InterPro" id="IPR025051">
    <property type="entry name" value="DUF3990"/>
</dbReference>
<organism evidence="1 2">
    <name type="scientific">Sharpea porci</name>
    <dbReference type="NCBI Taxonomy" id="2652286"/>
    <lineage>
        <taxon>Bacteria</taxon>
        <taxon>Bacillati</taxon>
        <taxon>Bacillota</taxon>
        <taxon>Erysipelotrichia</taxon>
        <taxon>Erysipelotrichales</taxon>
        <taxon>Coprobacillaceae</taxon>
        <taxon>Sharpea</taxon>
    </lineage>
</organism>
<gene>
    <name evidence="1" type="ORF">FYJ79_04440</name>
</gene>
<proteinExistence type="predicted"/>
<reference evidence="1 2" key="1">
    <citation type="submission" date="2019-08" db="EMBL/GenBank/DDBJ databases">
        <title>In-depth cultivation of the pig gut microbiome towards novel bacterial diversity and tailored functional studies.</title>
        <authorList>
            <person name="Wylensek D."/>
            <person name="Hitch T.C.A."/>
            <person name="Clavel T."/>
        </authorList>
    </citation>
    <scope>NUCLEOTIDE SEQUENCE [LARGE SCALE GENOMIC DNA]</scope>
    <source>
        <strain evidence="1 2">CA-Schmier-601-WT-3</strain>
    </source>
</reference>
<dbReference type="Pfam" id="PF13151">
    <property type="entry name" value="DUF3990"/>
    <property type="match status" value="1"/>
</dbReference>
<keyword evidence="2" id="KW-1185">Reference proteome</keyword>
<sequence length="153" mass="18077">MAEIIIFHGSSVEVSKPRILQNGFYKDFGYGFYCTKYENQAKRWALTRKGKSIVNRYIFTEDPLLKIKSFPEMSDEWLDFVAECRNGTLHNYDIVEGPMADDQIWNYVNDYLEGRISREAFWEIVKFNHPTHQIVFCTEKILRTLEFKGSEVL</sequence>
<dbReference type="Proteomes" id="UP000442619">
    <property type="component" value="Unassembled WGS sequence"/>
</dbReference>
<protein>
    <submittedName>
        <fullName evidence="1">DUF3990 domain-containing protein</fullName>
    </submittedName>
</protein>
<dbReference type="AlphaFoldDB" id="A0A844FTZ1"/>
<accession>A0A844FTZ1</accession>
<dbReference type="RefSeq" id="WP_154514860.1">
    <property type="nucleotide sequence ID" value="NZ_VUNM01000006.1"/>
</dbReference>
<comment type="caution">
    <text evidence="1">The sequence shown here is derived from an EMBL/GenBank/DDBJ whole genome shotgun (WGS) entry which is preliminary data.</text>
</comment>
<name>A0A844FTZ1_9FIRM</name>
<dbReference type="EMBL" id="VUNM01000006">
    <property type="protein sequence ID" value="MST88829.1"/>
    <property type="molecule type" value="Genomic_DNA"/>
</dbReference>